<gene>
    <name evidence="1" type="ORF">J8F10_24080</name>
</gene>
<dbReference type="PRINTS" id="PR01996">
    <property type="entry name" value="MTP1FAMILY"/>
</dbReference>
<dbReference type="Pfam" id="PF06199">
    <property type="entry name" value="Phage_tail_2"/>
    <property type="match status" value="1"/>
</dbReference>
<dbReference type="RefSeq" id="WP_210658228.1">
    <property type="nucleotide sequence ID" value="NZ_JAGKQQ010000001.1"/>
</dbReference>
<sequence length="134" mass="14295">MTNYKGRDFLLKNGTWSGGTAIADCRTHSLRINHELVDITNKSSNGYRTLLEGAGVKSVTVTFGGVMTNDTGFETFQGYANAGSINAHALGWADGDTLEGSFQVSSFEITGEYNGEQTFTATLESSGSWTFTGA</sequence>
<evidence type="ECO:0000313" key="2">
    <source>
        <dbReference type="Proteomes" id="UP000676565"/>
    </source>
</evidence>
<accession>A0ABS5BXA9</accession>
<reference evidence="1 2" key="1">
    <citation type="submission" date="2021-04" db="EMBL/GenBank/DDBJ databases">
        <authorList>
            <person name="Ivanova A."/>
        </authorList>
    </citation>
    <scope>NUCLEOTIDE SEQUENCE [LARGE SCALE GENOMIC DNA]</scope>
    <source>
        <strain evidence="1 2">G18</strain>
    </source>
</reference>
<keyword evidence="2" id="KW-1185">Reference proteome</keyword>
<proteinExistence type="predicted"/>
<comment type="caution">
    <text evidence="1">The sequence shown here is derived from an EMBL/GenBank/DDBJ whole genome shotgun (WGS) entry which is preliminary data.</text>
</comment>
<evidence type="ECO:0000313" key="1">
    <source>
        <dbReference type="EMBL" id="MBP3958339.1"/>
    </source>
</evidence>
<protein>
    <submittedName>
        <fullName evidence="1">Phage major tail protein, TP901-1 family</fullName>
    </submittedName>
</protein>
<name>A0ABS5BXA9_9BACT</name>
<organism evidence="1 2">
    <name type="scientific">Gemmata palustris</name>
    <dbReference type="NCBI Taxonomy" id="2822762"/>
    <lineage>
        <taxon>Bacteria</taxon>
        <taxon>Pseudomonadati</taxon>
        <taxon>Planctomycetota</taxon>
        <taxon>Planctomycetia</taxon>
        <taxon>Gemmatales</taxon>
        <taxon>Gemmataceae</taxon>
        <taxon>Gemmata</taxon>
    </lineage>
</organism>
<dbReference type="InterPro" id="IPR022344">
    <property type="entry name" value="GTA_major-tail"/>
</dbReference>
<dbReference type="Proteomes" id="UP000676565">
    <property type="component" value="Unassembled WGS sequence"/>
</dbReference>
<dbReference type="InterPro" id="IPR011855">
    <property type="entry name" value="Phgtail_TP901_1"/>
</dbReference>
<dbReference type="EMBL" id="JAGKQQ010000001">
    <property type="protein sequence ID" value="MBP3958339.1"/>
    <property type="molecule type" value="Genomic_DNA"/>
</dbReference>